<reference evidence="1 2" key="1">
    <citation type="journal article" date="2019" name="Emerg. Microbes Infect.">
        <title>Comprehensive subspecies identification of 175 nontuberculous mycobacteria species based on 7547 genomic profiles.</title>
        <authorList>
            <person name="Matsumoto Y."/>
            <person name="Kinjo T."/>
            <person name="Motooka D."/>
            <person name="Nabeya D."/>
            <person name="Jung N."/>
            <person name="Uechi K."/>
            <person name="Horii T."/>
            <person name="Iida T."/>
            <person name="Fujita J."/>
            <person name="Nakamura S."/>
        </authorList>
    </citation>
    <scope>NUCLEOTIDE SEQUENCE [LARGE SCALE GENOMIC DNA]</scope>
    <source>
        <strain evidence="1 2">JCM 6377</strain>
    </source>
</reference>
<name>A0A7I9W722_MYCAG</name>
<protein>
    <submittedName>
        <fullName evidence="1">Uncharacterized protein</fullName>
    </submittedName>
</protein>
<dbReference type="EMBL" id="BLKS01000001">
    <property type="protein sequence ID" value="GFG53473.1"/>
    <property type="molecule type" value="Genomic_DNA"/>
</dbReference>
<gene>
    <name evidence="1" type="ORF">MAGR_49140</name>
</gene>
<evidence type="ECO:0000313" key="1">
    <source>
        <dbReference type="EMBL" id="GFG53473.1"/>
    </source>
</evidence>
<proteinExistence type="predicted"/>
<comment type="caution">
    <text evidence="1">The sequence shown here is derived from an EMBL/GenBank/DDBJ whole genome shotgun (WGS) entry which is preliminary data.</text>
</comment>
<sequence>MFRRPPDHVWAEYFRRICEQSPAIEWFGAGFARCEPDDVTGACDRLRAATAAADAAFIAHLRMISAEKASDIVGVEQQSEASYPVDGPFLLPCGPPQHIY</sequence>
<evidence type="ECO:0000313" key="2">
    <source>
        <dbReference type="Proteomes" id="UP000465302"/>
    </source>
</evidence>
<accession>A0A7I9W722</accession>
<dbReference type="Proteomes" id="UP000465302">
    <property type="component" value="Unassembled WGS sequence"/>
</dbReference>
<organism evidence="1 2">
    <name type="scientific">Mycolicibacterium agri</name>
    <name type="common">Mycobacterium agri</name>
    <dbReference type="NCBI Taxonomy" id="36811"/>
    <lineage>
        <taxon>Bacteria</taxon>
        <taxon>Bacillati</taxon>
        <taxon>Actinomycetota</taxon>
        <taxon>Actinomycetes</taxon>
        <taxon>Mycobacteriales</taxon>
        <taxon>Mycobacteriaceae</taxon>
        <taxon>Mycolicibacterium</taxon>
    </lineage>
</organism>
<dbReference type="AlphaFoldDB" id="A0A7I9W722"/>